<dbReference type="Gene3D" id="3.40.50.300">
    <property type="entry name" value="P-loop containing nucleotide triphosphate hydrolases"/>
    <property type="match status" value="1"/>
</dbReference>
<dbReference type="InterPro" id="IPR011104">
    <property type="entry name" value="Hpr_kin/Pase_C"/>
</dbReference>
<accession>A0AA95EY42</accession>
<evidence type="ECO:0000313" key="2">
    <source>
        <dbReference type="EMBL" id="WEK54917.1"/>
    </source>
</evidence>
<dbReference type="GO" id="GO:0006109">
    <property type="term" value="P:regulation of carbohydrate metabolic process"/>
    <property type="evidence" value="ECO:0007669"/>
    <property type="project" value="InterPro"/>
</dbReference>
<evidence type="ECO:0000313" key="3">
    <source>
        <dbReference type="Proteomes" id="UP001178662"/>
    </source>
</evidence>
<evidence type="ECO:0000259" key="1">
    <source>
        <dbReference type="Pfam" id="PF07475"/>
    </source>
</evidence>
<feature type="domain" description="HPr kinase/phosphorylase C-terminal" evidence="1">
    <location>
        <begin position="117"/>
        <end position="165"/>
    </location>
</feature>
<dbReference type="EMBL" id="CP119317">
    <property type="protein sequence ID" value="WEK54917.1"/>
    <property type="molecule type" value="Genomic_DNA"/>
</dbReference>
<dbReference type="InterPro" id="IPR027417">
    <property type="entry name" value="P-loop_NTPase"/>
</dbReference>
<dbReference type="AlphaFoldDB" id="A0AA95EY42"/>
<reference evidence="2" key="1">
    <citation type="submission" date="2023-03" db="EMBL/GenBank/DDBJ databases">
        <title>Andean soil-derived lignocellulolytic bacterial consortium as a source of novel taxa and putative plastic-active enzymes.</title>
        <authorList>
            <person name="Diaz-Garcia L."/>
            <person name="Chuvochina M."/>
            <person name="Feuerriegel G."/>
            <person name="Bunk B."/>
            <person name="Sproer C."/>
            <person name="Streit W.R."/>
            <person name="Rodriguez L.M."/>
            <person name="Overmann J."/>
            <person name="Jimenez D.J."/>
        </authorList>
    </citation>
    <scope>NUCLEOTIDE SEQUENCE</scope>
    <source>
        <strain evidence="2">MAG 2441</strain>
    </source>
</reference>
<dbReference type="Proteomes" id="UP001178662">
    <property type="component" value="Chromosome"/>
</dbReference>
<dbReference type="Pfam" id="PF07475">
    <property type="entry name" value="Hpr_kinase_C"/>
    <property type="match status" value="1"/>
</dbReference>
<proteinExistence type="predicted"/>
<keyword evidence="3" id="KW-1185">Reference proteome</keyword>
<sequence>MVSIAVKQRYQAFGYTVASDIVFPELIQSQDDSCDDVTIQLGDLTAEWQQLGIAERASFVTEQRIVFKIANTAIFAIQDGATITVSPLPDADEDHIRLYLLGSCMGALLFQRKVLPLHGSAIVIGGKAYAFVGDSGAGKSTLASAFLQRGHQLISDDVIAISLSAEGIPMVTPSYPQQKLWQQSLDGFGMQNTNLRPIFQRETKFTVPVRSMFQSEPLPLAGVFELRKGELDTIQCQPITGLARLSMLYQNTYRNNFIARMKLQEWHLRMTATIVNQLLLFTITRPLSGFTAPDIVNRILQIIDQEG</sequence>
<name>A0AA95EY42_9BACL</name>
<protein>
    <submittedName>
        <fullName evidence="2">Aldolase</fullName>
    </submittedName>
</protein>
<gene>
    <name evidence="2" type="ORF">P0Y55_02205</name>
</gene>
<dbReference type="GO" id="GO:0005524">
    <property type="term" value="F:ATP binding"/>
    <property type="evidence" value="ECO:0007669"/>
    <property type="project" value="InterPro"/>
</dbReference>
<organism evidence="2 3">
    <name type="scientific">Candidatus Cohnella colombiensis</name>
    <dbReference type="NCBI Taxonomy" id="3121368"/>
    <lineage>
        <taxon>Bacteria</taxon>
        <taxon>Bacillati</taxon>
        <taxon>Bacillota</taxon>
        <taxon>Bacilli</taxon>
        <taxon>Bacillales</taxon>
        <taxon>Paenibacillaceae</taxon>
        <taxon>Cohnella</taxon>
    </lineage>
</organism>
<dbReference type="SUPFAM" id="SSF53795">
    <property type="entry name" value="PEP carboxykinase-like"/>
    <property type="match status" value="1"/>
</dbReference>
<dbReference type="GO" id="GO:0000155">
    <property type="term" value="F:phosphorelay sensor kinase activity"/>
    <property type="evidence" value="ECO:0007669"/>
    <property type="project" value="InterPro"/>
</dbReference>